<evidence type="ECO:0000313" key="2">
    <source>
        <dbReference type="Proteomes" id="UP000831817"/>
    </source>
</evidence>
<evidence type="ECO:0000313" key="1">
    <source>
        <dbReference type="EMBL" id="BDH79581.1"/>
    </source>
</evidence>
<dbReference type="GeneID" id="71965477"/>
<dbReference type="RefSeq" id="WP_248563926.1">
    <property type="nucleotide sequence ID" value="NZ_AP025698.1"/>
</dbReference>
<protein>
    <submittedName>
        <fullName evidence="1">Uncharacterized protein</fullName>
    </submittedName>
</protein>
<proteinExistence type="predicted"/>
<accession>A0ABM7YE91</accession>
<dbReference type="Proteomes" id="UP000831817">
    <property type="component" value="Chromosome"/>
</dbReference>
<sequence>MDDSLLAFHYADRAKAFILETFHLFEYYQQLNNCRELMLEILKGCEKEITLGKNICSKITWAKDYFEEASKLARELIRDFNRGDNEQVKEDLRNMLNKMTTCAATAEKNIN</sequence>
<keyword evidence="2" id="KW-1185">Reference proteome</keyword>
<name>A0ABM7YE91_9EURY</name>
<gene>
    <name evidence="1" type="ORF">MTTB_09600</name>
</gene>
<organism evidence="1 2">
    <name type="scientific">Methanothermobacter tenebrarum</name>
    <dbReference type="NCBI Taxonomy" id="680118"/>
    <lineage>
        <taxon>Archaea</taxon>
        <taxon>Methanobacteriati</taxon>
        <taxon>Methanobacteriota</taxon>
        <taxon>Methanomada group</taxon>
        <taxon>Methanobacteria</taxon>
        <taxon>Methanobacteriales</taxon>
        <taxon>Methanobacteriaceae</taxon>
        <taxon>Methanothermobacter</taxon>
    </lineage>
</organism>
<dbReference type="EMBL" id="AP025698">
    <property type="protein sequence ID" value="BDH79581.1"/>
    <property type="molecule type" value="Genomic_DNA"/>
</dbReference>
<reference evidence="1 2" key="1">
    <citation type="submission" date="2022-04" db="EMBL/GenBank/DDBJ databases">
        <title>Complete genome of Methanothermobacter tenebrarum strain RMAS.</title>
        <authorList>
            <person name="Nakamura K."/>
            <person name="Oshima K."/>
            <person name="Hattori M."/>
            <person name="Kamagata Y."/>
            <person name="Takamizawa K."/>
        </authorList>
    </citation>
    <scope>NUCLEOTIDE SEQUENCE [LARGE SCALE GENOMIC DNA]</scope>
    <source>
        <strain evidence="1 2">RMAS</strain>
    </source>
</reference>